<keyword evidence="1" id="KW-0540">Nuclease</keyword>
<reference evidence="1" key="2">
    <citation type="submission" date="2022-09" db="EMBL/GenBank/DDBJ databases">
        <title>Biosynthetic gene clusters of Dactylosporangioum fulvum.</title>
        <authorList>
            <person name="Caradec T."/>
        </authorList>
    </citation>
    <scope>NUCLEOTIDE SEQUENCE</scope>
    <source>
        <strain evidence="1">NRRL B-16292</strain>
    </source>
</reference>
<name>A0ABY5W739_9ACTN</name>
<proteinExistence type="predicted"/>
<dbReference type="RefSeq" id="WP_259864143.1">
    <property type="nucleotide sequence ID" value="NZ_BAAAST010000199.1"/>
</dbReference>
<protein>
    <submittedName>
        <fullName evidence="1">Endonuclease domain-containing protein</fullName>
    </submittedName>
</protein>
<keyword evidence="1" id="KW-0255">Endonuclease</keyword>
<keyword evidence="1" id="KW-0378">Hydrolase</keyword>
<dbReference type="Pfam" id="PF02945">
    <property type="entry name" value="Endonuclease_7"/>
    <property type="match status" value="1"/>
</dbReference>
<dbReference type="Gene3D" id="3.40.1800.10">
    <property type="entry name" value="His-Me finger endonucleases"/>
    <property type="match status" value="1"/>
</dbReference>
<organism evidence="1 2">
    <name type="scientific">Dactylosporangium fulvum</name>
    <dbReference type="NCBI Taxonomy" id="53359"/>
    <lineage>
        <taxon>Bacteria</taxon>
        <taxon>Bacillati</taxon>
        <taxon>Actinomycetota</taxon>
        <taxon>Actinomycetes</taxon>
        <taxon>Micromonosporales</taxon>
        <taxon>Micromonosporaceae</taxon>
        <taxon>Dactylosporangium</taxon>
    </lineage>
</organism>
<dbReference type="GO" id="GO:0004519">
    <property type="term" value="F:endonuclease activity"/>
    <property type="evidence" value="ECO:0007669"/>
    <property type="project" value="UniProtKB-KW"/>
</dbReference>
<keyword evidence="2" id="KW-1185">Reference proteome</keyword>
<dbReference type="Proteomes" id="UP001059617">
    <property type="component" value="Chromosome"/>
</dbReference>
<dbReference type="InterPro" id="IPR038563">
    <property type="entry name" value="Endonuclease_7_sf"/>
</dbReference>
<dbReference type="EMBL" id="CP073720">
    <property type="protein sequence ID" value="UWP85833.1"/>
    <property type="molecule type" value="Genomic_DNA"/>
</dbReference>
<dbReference type="InterPro" id="IPR044925">
    <property type="entry name" value="His-Me_finger_sf"/>
</dbReference>
<gene>
    <name evidence="1" type="ORF">Dfulv_16935</name>
</gene>
<sequence>MIVPMPRTPAAYHLRCAHLNYELTCTDFDQLWSRTEGHCEICGIAGEGTPHGFLHVDHEQSAGKWAVRGLLCSRCNTMLGRPGLLTGAAVDAYLTQPWRDPASRPQPAAPAATDSSDPLAIAIAAYNEGLRIAIEERNEAIRAAAAEGMKQADIVRETGYSRETIRQILNPIREPLTT</sequence>
<evidence type="ECO:0000313" key="2">
    <source>
        <dbReference type="Proteomes" id="UP001059617"/>
    </source>
</evidence>
<accession>A0ABY5W739</accession>
<dbReference type="SUPFAM" id="SSF54060">
    <property type="entry name" value="His-Me finger endonucleases"/>
    <property type="match status" value="1"/>
</dbReference>
<evidence type="ECO:0000313" key="1">
    <source>
        <dbReference type="EMBL" id="UWP85833.1"/>
    </source>
</evidence>
<reference evidence="1" key="1">
    <citation type="submission" date="2021-04" db="EMBL/GenBank/DDBJ databases">
        <authorList>
            <person name="Hartkoorn R.C."/>
            <person name="Beaudoing E."/>
            <person name="Hot D."/>
        </authorList>
    </citation>
    <scope>NUCLEOTIDE SEQUENCE</scope>
    <source>
        <strain evidence="1">NRRL B-16292</strain>
    </source>
</reference>
<dbReference type="InterPro" id="IPR004211">
    <property type="entry name" value="Endonuclease_7"/>
</dbReference>